<evidence type="ECO:0000256" key="1">
    <source>
        <dbReference type="PIRSR" id="PIRSR613078-1"/>
    </source>
</evidence>
<feature type="binding site" evidence="2">
    <location>
        <position position="72"/>
    </location>
    <ligand>
        <name>substrate</name>
    </ligand>
</feature>
<dbReference type="GO" id="GO:0050278">
    <property type="term" value="F:sedoheptulose-bisphosphatase activity"/>
    <property type="evidence" value="ECO:0007669"/>
    <property type="project" value="TreeGrafter"/>
</dbReference>
<feature type="compositionally biased region" description="Basic and acidic residues" evidence="3">
    <location>
        <begin position="38"/>
        <end position="47"/>
    </location>
</feature>
<protein>
    <submittedName>
        <fullName evidence="4">Sedoheptulose 1,7-bisphosphatase</fullName>
    </submittedName>
</protein>
<feature type="region of interest" description="Disordered" evidence="3">
    <location>
        <begin position="23"/>
        <end position="47"/>
    </location>
</feature>
<dbReference type="PANTHER" id="PTHR48100:SF15">
    <property type="entry name" value="SEDOHEPTULOSE 1,7-BISPHOSPHATASE"/>
    <property type="match status" value="1"/>
</dbReference>
<gene>
    <name evidence="4" type="ORF">VP1G_07400</name>
</gene>
<dbReference type="OrthoDB" id="4818801at2759"/>
<dbReference type="CDD" id="cd07067">
    <property type="entry name" value="HP_PGM_like"/>
    <property type="match status" value="1"/>
</dbReference>
<feature type="compositionally biased region" description="Polar residues" evidence="3">
    <location>
        <begin position="23"/>
        <end position="33"/>
    </location>
</feature>
<dbReference type="SUPFAM" id="SSF53254">
    <property type="entry name" value="Phosphoglycerate mutase-like"/>
    <property type="match status" value="1"/>
</dbReference>
<proteinExistence type="predicted"/>
<name>A0A194V8N5_CYTMA</name>
<evidence type="ECO:0000256" key="2">
    <source>
        <dbReference type="PIRSR" id="PIRSR613078-2"/>
    </source>
</evidence>
<feature type="binding site" evidence="2">
    <location>
        <begin position="28"/>
        <end position="29"/>
    </location>
    <ligand>
        <name>substrate</name>
    </ligand>
</feature>
<dbReference type="STRING" id="694573.A0A194V8N5"/>
<evidence type="ECO:0000313" key="4">
    <source>
        <dbReference type="EMBL" id="KUI60186.1"/>
    </source>
</evidence>
<evidence type="ECO:0000256" key="3">
    <source>
        <dbReference type="SAM" id="MobiDB-lite"/>
    </source>
</evidence>
<dbReference type="Gene3D" id="3.40.50.1240">
    <property type="entry name" value="Phosphoglycerate mutase-like"/>
    <property type="match status" value="1"/>
</dbReference>
<sequence length="231" mass="25478">MSDANATTPRVFIARHGETEWTISGQCTGNTDIPLTENGEKQSRGTGEKLVGRGKLIDPAKLAHVFCSPRQRAIKTLDLLLGEDAKETLESKNKLSITDDIAEWDYGTYEGINPAQINAQRTEKGLPKWDIWTMGCPGGESPSQVQERLDRLIGNIKKIQEPFMHGGPAPDILIVAHGHILRAFTKRWLEWDMGFPFTMMMEPGAIGVLSYAHHNLAEPSVLIGMAFPTTG</sequence>
<dbReference type="EMBL" id="KN714745">
    <property type="protein sequence ID" value="KUI60186.1"/>
    <property type="molecule type" value="Genomic_DNA"/>
</dbReference>
<dbReference type="SMART" id="SM00855">
    <property type="entry name" value="PGAM"/>
    <property type="match status" value="1"/>
</dbReference>
<dbReference type="PANTHER" id="PTHR48100">
    <property type="entry name" value="BROAD-SPECIFICITY PHOSPHATASE YOR283W-RELATED"/>
    <property type="match status" value="1"/>
</dbReference>
<dbReference type="Proteomes" id="UP000078576">
    <property type="component" value="Unassembled WGS sequence"/>
</dbReference>
<evidence type="ECO:0000313" key="5">
    <source>
        <dbReference type="Proteomes" id="UP000078576"/>
    </source>
</evidence>
<dbReference type="AlphaFoldDB" id="A0A194V8N5"/>
<organism evidence="4 5">
    <name type="scientific">Cytospora mali</name>
    <name type="common">Apple Valsa canker fungus</name>
    <name type="synonym">Valsa mali</name>
    <dbReference type="NCBI Taxonomy" id="578113"/>
    <lineage>
        <taxon>Eukaryota</taxon>
        <taxon>Fungi</taxon>
        <taxon>Dikarya</taxon>
        <taxon>Ascomycota</taxon>
        <taxon>Pezizomycotina</taxon>
        <taxon>Sordariomycetes</taxon>
        <taxon>Sordariomycetidae</taxon>
        <taxon>Diaporthales</taxon>
        <taxon>Cytosporaceae</taxon>
        <taxon>Cytospora</taxon>
    </lineage>
</organism>
<feature type="active site" description="Tele-phosphohistidine intermediate" evidence="1">
    <location>
        <position position="16"/>
    </location>
</feature>
<feature type="active site" description="Proton donor/acceptor" evidence="1">
    <location>
        <position position="103"/>
    </location>
</feature>
<keyword evidence="5" id="KW-1185">Reference proteome</keyword>
<dbReference type="InterPro" id="IPR029033">
    <property type="entry name" value="His_PPase_superfam"/>
</dbReference>
<reference evidence="5" key="1">
    <citation type="submission" date="2014-12" db="EMBL/GenBank/DDBJ databases">
        <title>Genome Sequence of Valsa Canker Pathogens Uncovers a Specific Adaption of Colonization on Woody Bark.</title>
        <authorList>
            <person name="Yin Z."/>
            <person name="Liu H."/>
            <person name="Gao X."/>
            <person name="Li Z."/>
            <person name="Song N."/>
            <person name="Ke X."/>
            <person name="Dai Q."/>
            <person name="Wu Y."/>
            <person name="Sun Y."/>
            <person name="Xu J.-R."/>
            <person name="Kang Z.K."/>
            <person name="Wang L."/>
            <person name="Huang L."/>
        </authorList>
    </citation>
    <scope>NUCLEOTIDE SEQUENCE [LARGE SCALE GENOMIC DNA]</scope>
    <source>
        <strain evidence="5">SXYL134</strain>
    </source>
</reference>
<accession>A0A194V8N5</accession>
<feature type="binding site" evidence="2">
    <location>
        <begin position="103"/>
        <end position="106"/>
    </location>
    <ligand>
        <name>substrate</name>
    </ligand>
</feature>
<dbReference type="GO" id="GO:0046390">
    <property type="term" value="P:ribose phosphate biosynthetic process"/>
    <property type="evidence" value="ECO:0007669"/>
    <property type="project" value="TreeGrafter"/>
</dbReference>
<dbReference type="InterPro" id="IPR050275">
    <property type="entry name" value="PGM_Phosphatase"/>
</dbReference>
<dbReference type="InterPro" id="IPR013078">
    <property type="entry name" value="His_Pase_superF_clade-1"/>
</dbReference>
<dbReference type="Pfam" id="PF00300">
    <property type="entry name" value="His_Phos_1"/>
    <property type="match status" value="1"/>
</dbReference>